<name>A0ABQ1V972_9BACT</name>
<dbReference type="PANTHER" id="PTHR47791:SF3">
    <property type="entry name" value="MEIOTICALLY UP-REGULATED GENE 191 PROTEIN"/>
    <property type="match status" value="1"/>
</dbReference>
<comment type="caution">
    <text evidence="2">The sequence shown here is derived from an EMBL/GenBank/DDBJ whole genome shotgun (WGS) entry which is preliminary data.</text>
</comment>
<dbReference type="InterPro" id="IPR053169">
    <property type="entry name" value="MUG_Protein"/>
</dbReference>
<dbReference type="RefSeq" id="WP_137404230.1">
    <property type="nucleotide sequence ID" value="NZ_BMIU01000023.1"/>
</dbReference>
<proteinExistence type="predicted"/>
<dbReference type="EMBL" id="BMIU01000023">
    <property type="protein sequence ID" value="GGF45819.1"/>
    <property type="molecule type" value="Genomic_DNA"/>
</dbReference>
<dbReference type="PROSITE" id="PS51257">
    <property type="entry name" value="PROKAR_LIPOPROTEIN"/>
    <property type="match status" value="1"/>
</dbReference>
<dbReference type="Gene3D" id="1.50.10.20">
    <property type="match status" value="1"/>
</dbReference>
<dbReference type="Pfam" id="PF03663">
    <property type="entry name" value="Glyco_hydro_76"/>
    <property type="match status" value="1"/>
</dbReference>
<gene>
    <name evidence="2" type="ORF">GCM10011339_37880</name>
</gene>
<feature type="signal peptide" evidence="1">
    <location>
        <begin position="1"/>
        <end position="20"/>
    </location>
</feature>
<reference evidence="3" key="1">
    <citation type="journal article" date="2019" name="Int. J. Syst. Evol. Microbiol.">
        <title>The Global Catalogue of Microorganisms (GCM) 10K type strain sequencing project: providing services to taxonomists for standard genome sequencing and annotation.</title>
        <authorList>
            <consortium name="The Broad Institute Genomics Platform"/>
            <consortium name="The Broad Institute Genome Sequencing Center for Infectious Disease"/>
            <person name="Wu L."/>
            <person name="Ma J."/>
        </authorList>
    </citation>
    <scope>NUCLEOTIDE SEQUENCE [LARGE SCALE GENOMIC DNA]</scope>
    <source>
        <strain evidence="3">CGMCC 1.15407</strain>
    </source>
</reference>
<dbReference type="Proteomes" id="UP000647339">
    <property type="component" value="Unassembled WGS sequence"/>
</dbReference>
<dbReference type="InterPro" id="IPR008928">
    <property type="entry name" value="6-hairpin_glycosidase_sf"/>
</dbReference>
<organism evidence="2 3">
    <name type="scientific">Echinicola rosea</name>
    <dbReference type="NCBI Taxonomy" id="1807691"/>
    <lineage>
        <taxon>Bacteria</taxon>
        <taxon>Pseudomonadati</taxon>
        <taxon>Bacteroidota</taxon>
        <taxon>Cytophagia</taxon>
        <taxon>Cytophagales</taxon>
        <taxon>Cyclobacteriaceae</taxon>
        <taxon>Echinicola</taxon>
    </lineage>
</organism>
<keyword evidence="1" id="KW-0732">Signal</keyword>
<accession>A0ABQ1V972</accession>
<evidence type="ECO:0000256" key="1">
    <source>
        <dbReference type="SAM" id="SignalP"/>
    </source>
</evidence>
<dbReference type="PANTHER" id="PTHR47791">
    <property type="entry name" value="MEIOTICALLY UP-REGULATED GENE 191 PROTEIN"/>
    <property type="match status" value="1"/>
</dbReference>
<evidence type="ECO:0000313" key="3">
    <source>
        <dbReference type="Proteomes" id="UP000647339"/>
    </source>
</evidence>
<dbReference type="InterPro" id="IPR005198">
    <property type="entry name" value="Glyco_hydro_76"/>
</dbReference>
<evidence type="ECO:0000313" key="2">
    <source>
        <dbReference type="EMBL" id="GGF45819.1"/>
    </source>
</evidence>
<protein>
    <submittedName>
        <fullName evidence="2">Alpha-1,6-mannanase</fullName>
    </submittedName>
</protein>
<keyword evidence="3" id="KW-1185">Reference proteome</keyword>
<feature type="chain" id="PRO_5045039689" evidence="1">
    <location>
        <begin position="21"/>
        <end position="385"/>
    </location>
</feature>
<sequence>MMKTYKVVLSILAISGGFTACIEDDLGPLRKDFDQVEVVQYDYAATADSMQNSLYSLYIAQDGVFNFNPGGSYGNYWPNAHALHVYVDAYTRTGDGAYLDKMKKLLHGIRDRNGGTFSNVFNDDMLWLGNACVRAYLETDDAEYLEVAEFLWEDILESHSEVFGGGITWKKDTPNLKNAVSNGPTIVLATRLYHVTQEETYLTWAKDLYDWQKSNLVDPQTGLVWDHIELIEGVPTVKKDWIFTYNAGTWIGAGLRLFQITGETGYLTDALQTAESAMNRSELSTEGILKNEGQGDGGLFKGIFVRYFTELIQEPAVSDGVRGDLVSFFKFNAETFYANGLRRPDMLCGPNWRQLPGDQVDLSTQLSGMMLMEAAALLQEEGVLE</sequence>
<dbReference type="SUPFAM" id="SSF48208">
    <property type="entry name" value="Six-hairpin glycosidases"/>
    <property type="match status" value="1"/>
</dbReference>